<dbReference type="Proteomes" id="UP000267077">
    <property type="component" value="Unassembled WGS sequence"/>
</dbReference>
<evidence type="ECO:0000259" key="2">
    <source>
        <dbReference type="Pfam" id="PF00534"/>
    </source>
</evidence>
<dbReference type="Gene3D" id="3.40.50.2000">
    <property type="entry name" value="Glycogen Phosphorylase B"/>
    <property type="match status" value="1"/>
</dbReference>
<reference evidence="3 4" key="1">
    <citation type="submission" date="2018-12" db="EMBL/GenBank/DDBJ databases">
        <title>Dyella dinghuensis sp. nov. DHOA06 and Dyella choica sp. nov. 4M-K27, isolated from forest soil.</title>
        <authorList>
            <person name="Qiu L.-H."/>
            <person name="Gao Z.-H."/>
        </authorList>
    </citation>
    <scope>NUCLEOTIDE SEQUENCE [LARGE SCALE GENOMIC DNA]</scope>
    <source>
        <strain evidence="3 4">DHOA06</strain>
    </source>
</reference>
<gene>
    <name evidence="3" type="ORF">EKH79_11955</name>
</gene>
<protein>
    <submittedName>
        <fullName evidence="3">Glycosyltransferase</fullName>
    </submittedName>
</protein>
<proteinExistence type="predicted"/>
<comment type="caution">
    <text evidence="3">The sequence shown here is derived from an EMBL/GenBank/DDBJ whole genome shotgun (WGS) entry which is preliminary data.</text>
</comment>
<accession>A0A432LRK9</accession>
<dbReference type="PANTHER" id="PTHR46401">
    <property type="entry name" value="GLYCOSYLTRANSFERASE WBBK-RELATED"/>
    <property type="match status" value="1"/>
</dbReference>
<dbReference type="AlphaFoldDB" id="A0A432LRK9"/>
<dbReference type="EMBL" id="RYZR01000006">
    <property type="protein sequence ID" value="RUL63121.1"/>
    <property type="molecule type" value="Genomic_DNA"/>
</dbReference>
<keyword evidence="4" id="KW-1185">Reference proteome</keyword>
<dbReference type="GO" id="GO:0016757">
    <property type="term" value="F:glycosyltransferase activity"/>
    <property type="evidence" value="ECO:0007669"/>
    <property type="project" value="InterPro"/>
</dbReference>
<sequence length="385" mass="43638">MWVMPTGAIGGCSRPMPSYPVASRRQMPMMTRPVIDPFTERTRQTMSNINLIARDNGAGLSRDMHLLATLLREGGHDVTITGLGHRSRLSNRLRRLYARIRRLVRGWFSGTFNARYDINIMLEHVRPESFDQAHVNILIPNPEWFREEWLRELTQIDLIFAKTRHAERIFSSLGCRTVFIGFTGNDYLDPDVVRQPTFFHGPGRSGNKGTMPLLELWAQHPEWPSLTAVWRRKHIELPAMPANVNLIRDYLPEEELRRLHNASTFHLCPSQTEGFGHSLIESLSTGCVTITTDAEPMNELVTPARGVVVHAHDAGTQELATLYDFDLDAMRGAIERCISMSREEQASLGHAAREWYEANDRSFRQHFLEAIAAAAASASTKRDAA</sequence>
<keyword evidence="1 3" id="KW-0808">Transferase</keyword>
<evidence type="ECO:0000313" key="4">
    <source>
        <dbReference type="Proteomes" id="UP000267077"/>
    </source>
</evidence>
<name>A0A432LRK9_9GAMM</name>
<dbReference type="GO" id="GO:0009103">
    <property type="term" value="P:lipopolysaccharide biosynthetic process"/>
    <property type="evidence" value="ECO:0007669"/>
    <property type="project" value="TreeGrafter"/>
</dbReference>
<evidence type="ECO:0000313" key="3">
    <source>
        <dbReference type="EMBL" id="RUL63121.1"/>
    </source>
</evidence>
<dbReference type="Pfam" id="PF00534">
    <property type="entry name" value="Glycos_transf_1"/>
    <property type="match status" value="1"/>
</dbReference>
<dbReference type="SUPFAM" id="SSF53756">
    <property type="entry name" value="UDP-Glycosyltransferase/glycogen phosphorylase"/>
    <property type="match status" value="1"/>
</dbReference>
<dbReference type="InterPro" id="IPR001296">
    <property type="entry name" value="Glyco_trans_1"/>
</dbReference>
<dbReference type="PANTHER" id="PTHR46401:SF2">
    <property type="entry name" value="GLYCOSYLTRANSFERASE WBBK-RELATED"/>
    <property type="match status" value="1"/>
</dbReference>
<feature type="domain" description="Glycosyl transferase family 1" evidence="2">
    <location>
        <begin position="250"/>
        <end position="314"/>
    </location>
</feature>
<organism evidence="3 4">
    <name type="scientific">Dyella dinghuensis</name>
    <dbReference type="NCBI Taxonomy" id="1920169"/>
    <lineage>
        <taxon>Bacteria</taxon>
        <taxon>Pseudomonadati</taxon>
        <taxon>Pseudomonadota</taxon>
        <taxon>Gammaproteobacteria</taxon>
        <taxon>Lysobacterales</taxon>
        <taxon>Rhodanobacteraceae</taxon>
        <taxon>Dyella</taxon>
    </lineage>
</organism>
<evidence type="ECO:0000256" key="1">
    <source>
        <dbReference type="ARBA" id="ARBA00022679"/>
    </source>
</evidence>